<reference evidence="2 3" key="1">
    <citation type="submission" date="2019-03" db="EMBL/GenBank/DDBJ databases">
        <title>Genomic Encyclopedia of Archaeal and Bacterial Type Strains, Phase II (KMG-II): from individual species to whole genera.</title>
        <authorList>
            <person name="Goeker M."/>
        </authorList>
    </citation>
    <scope>NUCLEOTIDE SEQUENCE [LARGE SCALE GENOMIC DNA]</scope>
    <source>
        <strain evidence="2 3">DSM 21537</strain>
    </source>
</reference>
<keyword evidence="1" id="KW-0812">Transmembrane</keyword>
<keyword evidence="3" id="KW-1185">Reference proteome</keyword>
<evidence type="ECO:0000313" key="2">
    <source>
        <dbReference type="EMBL" id="TDY66386.1"/>
    </source>
</evidence>
<organism evidence="2 3">
    <name type="scientific">Leptospira meyeri</name>
    <dbReference type="NCBI Taxonomy" id="29508"/>
    <lineage>
        <taxon>Bacteria</taxon>
        <taxon>Pseudomonadati</taxon>
        <taxon>Spirochaetota</taxon>
        <taxon>Spirochaetia</taxon>
        <taxon>Leptospirales</taxon>
        <taxon>Leptospiraceae</taxon>
        <taxon>Leptospira</taxon>
    </lineage>
</organism>
<dbReference type="AlphaFoldDB" id="A0A4V3HHP4"/>
<accession>A0A4V3HHP4</accession>
<gene>
    <name evidence="2" type="ORF">CLV96_3956</name>
</gene>
<dbReference type="RefSeq" id="WP_004787831.1">
    <property type="nucleotide sequence ID" value="NZ_SORO01000007.1"/>
</dbReference>
<sequence>MERIKYYTIFTLIFMILGFFILYITYFYLSHIFDSTPAMNIENVEIVYKNPALNAKINLICNDGDFDIINLHDNSNLATSERKLQIKTRYPKCFLLKNLAKGYYNESLSCVENITNILSDNIETPFFDLNNYSSDIYKKFGKKHLLSIIGASNLIKIVNRVDRIEFYGEKSTSILTEDGILFIIYSNLNEDLMDNLSISSCYPEYDFEQQFAKIKKL</sequence>
<evidence type="ECO:0000256" key="1">
    <source>
        <dbReference type="SAM" id="Phobius"/>
    </source>
</evidence>
<keyword evidence="1" id="KW-1133">Transmembrane helix</keyword>
<protein>
    <submittedName>
        <fullName evidence="2">Uncharacterized protein</fullName>
    </submittedName>
</protein>
<dbReference type="EMBL" id="SORO01000007">
    <property type="protein sequence ID" value="TDY66386.1"/>
    <property type="molecule type" value="Genomic_DNA"/>
</dbReference>
<comment type="caution">
    <text evidence="2">The sequence shown here is derived from an EMBL/GenBank/DDBJ whole genome shotgun (WGS) entry which is preliminary data.</text>
</comment>
<evidence type="ECO:0000313" key="3">
    <source>
        <dbReference type="Proteomes" id="UP000294684"/>
    </source>
</evidence>
<keyword evidence="1" id="KW-0472">Membrane</keyword>
<feature type="transmembrane region" description="Helical" evidence="1">
    <location>
        <begin position="6"/>
        <end position="29"/>
    </location>
</feature>
<proteinExistence type="predicted"/>
<name>A0A4V3HHP4_LEPME</name>
<dbReference type="Proteomes" id="UP000294684">
    <property type="component" value="Unassembled WGS sequence"/>
</dbReference>
<dbReference type="GeneID" id="79829198"/>
<dbReference type="STRING" id="1193051.LEP1GSC017_3992"/>